<name>A0A1Q3DGX6_CEPFO</name>
<dbReference type="EMBL" id="BDDD01007922">
    <property type="protein sequence ID" value="GAV91721.1"/>
    <property type="molecule type" value="Genomic_DNA"/>
</dbReference>
<comment type="caution">
    <text evidence="1">The sequence shown here is derived from an EMBL/GenBank/DDBJ whole genome shotgun (WGS) entry which is preliminary data.</text>
</comment>
<dbReference type="InParanoid" id="A0A1Q3DGX6"/>
<keyword evidence="2" id="KW-1185">Reference proteome</keyword>
<dbReference type="Proteomes" id="UP000187406">
    <property type="component" value="Unassembled WGS sequence"/>
</dbReference>
<sequence length="124" mass="13577">MGIAIKSVSVLKITGCKIIYRISNFGFKKKTYFQIQSKPIVMKGTADLPQTVNAINSDTNAYDRIKKRQHKSSMENGPRELFIEMGDPNIFQTEAEFFTDPGCGVGVSVVAGSWEAVELGAVLG</sequence>
<reference evidence="2" key="1">
    <citation type="submission" date="2016-04" db="EMBL/GenBank/DDBJ databases">
        <title>Cephalotus genome sequencing.</title>
        <authorList>
            <person name="Fukushima K."/>
            <person name="Hasebe M."/>
            <person name="Fang X."/>
        </authorList>
    </citation>
    <scope>NUCLEOTIDE SEQUENCE [LARGE SCALE GENOMIC DNA]</scope>
    <source>
        <strain evidence="2">cv. St1</strain>
    </source>
</reference>
<accession>A0A1Q3DGX6</accession>
<organism evidence="1 2">
    <name type="scientific">Cephalotus follicularis</name>
    <name type="common">Albany pitcher plant</name>
    <dbReference type="NCBI Taxonomy" id="3775"/>
    <lineage>
        <taxon>Eukaryota</taxon>
        <taxon>Viridiplantae</taxon>
        <taxon>Streptophyta</taxon>
        <taxon>Embryophyta</taxon>
        <taxon>Tracheophyta</taxon>
        <taxon>Spermatophyta</taxon>
        <taxon>Magnoliopsida</taxon>
        <taxon>eudicotyledons</taxon>
        <taxon>Gunneridae</taxon>
        <taxon>Pentapetalae</taxon>
        <taxon>rosids</taxon>
        <taxon>fabids</taxon>
        <taxon>Oxalidales</taxon>
        <taxon>Cephalotaceae</taxon>
        <taxon>Cephalotus</taxon>
    </lineage>
</organism>
<gene>
    <name evidence="1" type="ORF">CFOL_v3_35111</name>
</gene>
<proteinExistence type="predicted"/>
<evidence type="ECO:0000313" key="2">
    <source>
        <dbReference type="Proteomes" id="UP000187406"/>
    </source>
</evidence>
<protein>
    <submittedName>
        <fullName evidence="1">Uncharacterized protein</fullName>
    </submittedName>
</protein>
<evidence type="ECO:0000313" key="1">
    <source>
        <dbReference type="EMBL" id="GAV91721.1"/>
    </source>
</evidence>
<dbReference type="AlphaFoldDB" id="A0A1Q3DGX6"/>